<evidence type="ECO:0000313" key="1">
    <source>
        <dbReference type="EMBL" id="MDQ9171197.1"/>
    </source>
</evidence>
<sequence length="45" mass="4875">MVTRFNDVPVTLDETGFNGVPDHLKGTQFIGGDCGADYLSQAFLQ</sequence>
<dbReference type="Proteomes" id="UP001225596">
    <property type="component" value="Unassembled WGS sequence"/>
</dbReference>
<gene>
    <name evidence="1" type="ORF">Q8A64_12355</name>
</gene>
<reference evidence="1 2" key="1">
    <citation type="submission" date="2023-08" db="EMBL/GenBank/DDBJ databases">
        <title>Oxalobacteraceae gen .nov., isolated from river sludge outside the plant.</title>
        <authorList>
            <person name="Zhao S.Y."/>
        </authorList>
    </citation>
    <scope>NUCLEOTIDE SEQUENCE [LARGE SCALE GENOMIC DNA]</scope>
    <source>
        <strain evidence="1 2">R-40</strain>
    </source>
</reference>
<name>A0ABU1BQA8_9BURK</name>
<protein>
    <recommendedName>
        <fullName evidence="3">Transposase</fullName>
    </recommendedName>
</protein>
<comment type="caution">
    <text evidence="1">The sequence shown here is derived from an EMBL/GenBank/DDBJ whole genome shotgun (WGS) entry which is preliminary data.</text>
</comment>
<organism evidence="1 2">
    <name type="scientific">Keguizhuia sedimenti</name>
    <dbReference type="NCBI Taxonomy" id="3064264"/>
    <lineage>
        <taxon>Bacteria</taxon>
        <taxon>Pseudomonadati</taxon>
        <taxon>Pseudomonadota</taxon>
        <taxon>Betaproteobacteria</taxon>
        <taxon>Burkholderiales</taxon>
        <taxon>Oxalobacteraceae</taxon>
        <taxon>Keguizhuia</taxon>
    </lineage>
</organism>
<evidence type="ECO:0000313" key="2">
    <source>
        <dbReference type="Proteomes" id="UP001225596"/>
    </source>
</evidence>
<keyword evidence="2" id="KW-1185">Reference proteome</keyword>
<dbReference type="EMBL" id="JAUYVH010000007">
    <property type="protein sequence ID" value="MDQ9171197.1"/>
    <property type="molecule type" value="Genomic_DNA"/>
</dbReference>
<dbReference type="RefSeq" id="WP_338437132.1">
    <property type="nucleotide sequence ID" value="NZ_JAUYVH010000007.1"/>
</dbReference>
<proteinExistence type="predicted"/>
<evidence type="ECO:0008006" key="3">
    <source>
        <dbReference type="Google" id="ProtNLM"/>
    </source>
</evidence>
<accession>A0ABU1BQA8</accession>